<dbReference type="GO" id="GO:0006310">
    <property type="term" value="P:DNA recombination"/>
    <property type="evidence" value="ECO:0007669"/>
    <property type="project" value="UniProtKB-KW"/>
</dbReference>
<proteinExistence type="predicted"/>
<dbReference type="Gene3D" id="1.10.150.130">
    <property type="match status" value="1"/>
</dbReference>
<dbReference type="InterPro" id="IPR013762">
    <property type="entry name" value="Integrase-like_cat_sf"/>
</dbReference>
<evidence type="ECO:0000259" key="6">
    <source>
        <dbReference type="PROSITE" id="PS51900"/>
    </source>
</evidence>
<name>A0A0W1SVW4_9EURY</name>
<dbReference type="RefSeq" id="WP_058570912.1">
    <property type="nucleotide sequence ID" value="NZ_LOPV01000041.1"/>
</dbReference>
<evidence type="ECO:0000256" key="2">
    <source>
        <dbReference type="ARBA" id="ARBA00023125"/>
    </source>
</evidence>
<dbReference type="InterPro" id="IPR010998">
    <property type="entry name" value="Integrase_recombinase_N"/>
</dbReference>
<evidence type="ECO:0000256" key="4">
    <source>
        <dbReference type="PROSITE-ProRule" id="PRU01248"/>
    </source>
</evidence>
<dbReference type="InterPro" id="IPR050090">
    <property type="entry name" value="Tyrosine_recombinase_XerCD"/>
</dbReference>
<comment type="caution">
    <text evidence="7">The sequence shown here is derived from an EMBL/GenBank/DDBJ whole genome shotgun (WGS) entry which is preliminary data.</text>
</comment>
<sequence length="335" mass="38142">MALKATPPHEAKNRFLKDKEPGVTRKTLKNYRTSLRQFCNWLDEQGVKTLNNLDSELIQRYKEYRLSNVKVITARQDMMTIKQFIEFCEHIAAVPRGMADMVRIPQISENDEICDDLLTREEAVGVLDFLSKYQYASNRHVTLLILWKTGMRISGLRALDLGDFDEGRPALQLRHRPETGTPLKNKEKAERDVLITPDMAGVITDYIDQNRPDVEDEHGRKPLLSSKNGRVVETTIQRYVYTATRPCIYNGGNCPFDRVLDTCEALSWNASSKCPGSVSPHALRRGYVTAARNAGQPKDVTGERVNMSGKVLDKHYDKGTNAEKAKRRQGYLRDI</sequence>
<keyword evidence="8" id="KW-1185">Reference proteome</keyword>
<evidence type="ECO:0000313" key="8">
    <source>
        <dbReference type="Proteomes" id="UP000053157"/>
    </source>
</evidence>
<evidence type="ECO:0000259" key="5">
    <source>
        <dbReference type="PROSITE" id="PS51898"/>
    </source>
</evidence>
<dbReference type="PANTHER" id="PTHR30349">
    <property type="entry name" value="PHAGE INTEGRASE-RELATED"/>
    <property type="match status" value="1"/>
</dbReference>
<dbReference type="PROSITE" id="PS51900">
    <property type="entry name" value="CB"/>
    <property type="match status" value="1"/>
</dbReference>
<protein>
    <submittedName>
        <fullName evidence="7">Integrase</fullName>
    </submittedName>
</protein>
<dbReference type="GO" id="GO:0003677">
    <property type="term" value="F:DNA binding"/>
    <property type="evidence" value="ECO:0007669"/>
    <property type="project" value="UniProtKB-UniRule"/>
</dbReference>
<dbReference type="Proteomes" id="UP000053157">
    <property type="component" value="Unassembled WGS sequence"/>
</dbReference>
<dbReference type="GO" id="GO:0015074">
    <property type="term" value="P:DNA integration"/>
    <property type="evidence" value="ECO:0007669"/>
    <property type="project" value="UniProtKB-KW"/>
</dbReference>
<feature type="domain" description="Tyr recombinase" evidence="5">
    <location>
        <begin position="113"/>
        <end position="329"/>
    </location>
</feature>
<dbReference type="InterPro" id="IPR011010">
    <property type="entry name" value="DNA_brk_join_enz"/>
</dbReference>
<evidence type="ECO:0000313" key="7">
    <source>
        <dbReference type="EMBL" id="KTG30573.1"/>
    </source>
</evidence>
<keyword evidence="1" id="KW-0229">DNA integration</keyword>
<dbReference type="PANTHER" id="PTHR30349:SF41">
    <property type="entry name" value="INTEGRASE_RECOMBINASE PROTEIN MJ0367-RELATED"/>
    <property type="match status" value="1"/>
</dbReference>
<accession>A0A0W1SVW4</accession>
<dbReference type="InterPro" id="IPR044068">
    <property type="entry name" value="CB"/>
</dbReference>
<gene>
    <name evidence="7" type="ORF">AUR66_07365</name>
</gene>
<keyword evidence="3" id="KW-0233">DNA recombination</keyword>
<dbReference type="EMBL" id="LOPV01000041">
    <property type="protein sequence ID" value="KTG30573.1"/>
    <property type="molecule type" value="Genomic_DNA"/>
</dbReference>
<dbReference type="InterPro" id="IPR004107">
    <property type="entry name" value="Integrase_SAM-like_N"/>
</dbReference>
<dbReference type="AlphaFoldDB" id="A0A0W1SVW4"/>
<reference evidence="7 8" key="1">
    <citation type="submission" date="2015-12" db="EMBL/GenBank/DDBJ databases">
        <title>Haloferax profundi sp. nov. isolated from the Discovery deep brine-seawater interface in the Red Sea.</title>
        <authorList>
            <person name="Zhang G."/>
            <person name="Stingl U."/>
            <person name="Rashid M."/>
        </authorList>
    </citation>
    <scope>NUCLEOTIDE SEQUENCE [LARGE SCALE GENOMIC DNA]</scope>
    <source>
        <strain evidence="7 8">SB29</strain>
    </source>
</reference>
<dbReference type="InterPro" id="IPR002104">
    <property type="entry name" value="Integrase_catalytic"/>
</dbReference>
<dbReference type="SUPFAM" id="SSF56349">
    <property type="entry name" value="DNA breaking-rejoining enzymes"/>
    <property type="match status" value="1"/>
</dbReference>
<dbReference type="Gene3D" id="1.10.443.10">
    <property type="entry name" value="Intergrase catalytic core"/>
    <property type="match status" value="1"/>
</dbReference>
<dbReference type="PROSITE" id="PS51898">
    <property type="entry name" value="TYR_RECOMBINASE"/>
    <property type="match status" value="1"/>
</dbReference>
<organism evidence="7 8">
    <name type="scientific">Haloferax profundi</name>
    <dbReference type="NCBI Taxonomy" id="1544718"/>
    <lineage>
        <taxon>Archaea</taxon>
        <taxon>Methanobacteriati</taxon>
        <taxon>Methanobacteriota</taxon>
        <taxon>Stenosarchaea group</taxon>
        <taxon>Halobacteria</taxon>
        <taxon>Halobacteriales</taxon>
        <taxon>Haloferacaceae</taxon>
        <taxon>Haloferax</taxon>
    </lineage>
</organism>
<evidence type="ECO:0000256" key="1">
    <source>
        <dbReference type="ARBA" id="ARBA00022908"/>
    </source>
</evidence>
<feature type="domain" description="Core-binding (CB)" evidence="6">
    <location>
        <begin position="6"/>
        <end position="89"/>
    </location>
</feature>
<dbReference type="Pfam" id="PF02899">
    <property type="entry name" value="Phage_int_SAM_1"/>
    <property type="match status" value="1"/>
</dbReference>
<keyword evidence="2 4" id="KW-0238">DNA-binding</keyword>
<dbReference type="OrthoDB" id="198497at2157"/>
<dbReference type="CDD" id="cd00397">
    <property type="entry name" value="DNA_BRE_C"/>
    <property type="match status" value="1"/>
</dbReference>
<evidence type="ECO:0000256" key="3">
    <source>
        <dbReference type="ARBA" id="ARBA00023172"/>
    </source>
</evidence>